<dbReference type="InterPro" id="IPR001460">
    <property type="entry name" value="PCN-bd_Tpept"/>
</dbReference>
<gene>
    <name evidence="2" type="ORF">N783_05935</name>
</gene>
<dbReference type="PANTHER" id="PTHR30627:SF24">
    <property type="entry name" value="PENICILLIN-BINDING PROTEIN 4B"/>
    <property type="match status" value="1"/>
</dbReference>
<dbReference type="GO" id="GO:0008658">
    <property type="term" value="F:penicillin binding"/>
    <property type="evidence" value="ECO:0007669"/>
    <property type="project" value="InterPro"/>
</dbReference>
<evidence type="ECO:0000313" key="3">
    <source>
        <dbReference type="Proteomes" id="UP000030403"/>
    </source>
</evidence>
<dbReference type="Gene3D" id="3.90.1310.10">
    <property type="entry name" value="Penicillin-binding protein 2a (Domain 2)"/>
    <property type="match status" value="1"/>
</dbReference>
<dbReference type="OrthoDB" id="2985542at2"/>
<reference evidence="2 3" key="1">
    <citation type="submission" date="2013-08" db="EMBL/GenBank/DDBJ databases">
        <authorList>
            <person name="Huang J."/>
            <person name="Wang G."/>
        </authorList>
    </citation>
    <scope>NUCLEOTIDE SEQUENCE [LARGE SCALE GENOMIC DNA]</scope>
    <source>
        <strain evidence="2 3">BH030004</strain>
    </source>
</reference>
<protein>
    <recommendedName>
        <fullName evidence="1">Penicillin-binding protein transpeptidase domain-containing protein</fullName>
    </recommendedName>
</protein>
<name>A0A0A5HHN2_9BACI</name>
<evidence type="ECO:0000313" key="2">
    <source>
        <dbReference type="EMBL" id="KGX83162.1"/>
    </source>
</evidence>
<dbReference type="GO" id="GO:0005886">
    <property type="term" value="C:plasma membrane"/>
    <property type="evidence" value="ECO:0007669"/>
    <property type="project" value="TreeGrafter"/>
</dbReference>
<comment type="caution">
    <text evidence="2">The sequence shown here is derived from an EMBL/GenBank/DDBJ whole genome shotgun (WGS) entry which is preliminary data.</text>
</comment>
<sequence length="564" mass="63739">MKTRRAKFIGLLLVLSFGLLIYRLAHIQLITTEQFGPENVNLLEESVEQRAQKMLLNNGRGQFIDRNHVPLTHQKVQDIVFFPFIKSISYPATELASILDESTYKIRTWIEEAEEPFYLTEKREKPLTETEYQELKDLSMPGIIPVKRSIEGDPSFAQHFLGVVREDPEAFKEQIGVLGLENSFDPFLESTEEEKLLYHVDAVGSPIFGLNVRYVGQQEPYYPVKLKTTLDVNMQKKAEEIVERFGIKKGGLILLDIKTRDVLAMVSKPDMDPKDPISVNHMLTAYAPGSIFKTVIAAAAIEHPNVNTHRLFDCNKSINEGKKPERELGMLSFEDSFAQSCNRTFAELANEMMAEDPDVIENYAKKLGLTEKVGWNGDVFHFSDFEQFPNENSSTIWGNDTDKRVPLAISQTAIGQLNVQVTPLSIANMMATIAQKGVKKEVRGVTRILYQNDATMTTFAEHRDDENILSSYNTLRLQELLAKVVEDPNGTGGKLKGLDVAGKSGTAEINDEVDPHRWFAGYFPHETPRYAMVVVNLNAPSSQPTYDVYKHMVNEIYDYEKASS</sequence>
<dbReference type="STRING" id="1385511.GCA_000425225_03255"/>
<dbReference type="GO" id="GO:0071972">
    <property type="term" value="F:peptidoglycan L,D-transpeptidase activity"/>
    <property type="evidence" value="ECO:0007669"/>
    <property type="project" value="TreeGrafter"/>
</dbReference>
<dbReference type="SUPFAM" id="SSF56519">
    <property type="entry name" value="Penicillin binding protein dimerisation domain"/>
    <property type="match status" value="1"/>
</dbReference>
<keyword evidence="3" id="KW-1185">Reference proteome</keyword>
<dbReference type="eggNOG" id="COG0768">
    <property type="taxonomic scope" value="Bacteria"/>
</dbReference>
<dbReference type="Pfam" id="PF00905">
    <property type="entry name" value="Transpeptidase"/>
    <property type="match status" value="1"/>
</dbReference>
<proteinExistence type="predicted"/>
<dbReference type="AlphaFoldDB" id="A0A0A5HHN2"/>
<evidence type="ECO:0000259" key="1">
    <source>
        <dbReference type="Pfam" id="PF00905"/>
    </source>
</evidence>
<dbReference type="InterPro" id="IPR012338">
    <property type="entry name" value="Beta-lactam/transpept-like"/>
</dbReference>
<dbReference type="Gene3D" id="3.40.710.10">
    <property type="entry name" value="DD-peptidase/beta-lactamase superfamily"/>
    <property type="match status" value="1"/>
</dbReference>
<dbReference type="RefSeq" id="WP_027446868.1">
    <property type="nucleotide sequence ID" value="NZ_AULJ01000042.1"/>
</dbReference>
<feature type="domain" description="Penicillin-binding protein transpeptidase" evidence="1">
    <location>
        <begin position="251"/>
        <end position="555"/>
    </location>
</feature>
<accession>A0A0A5HHN2</accession>
<organism evidence="2 3">
    <name type="scientific">Pontibacillus marinus BH030004 = DSM 16465</name>
    <dbReference type="NCBI Taxonomy" id="1385511"/>
    <lineage>
        <taxon>Bacteria</taxon>
        <taxon>Bacillati</taxon>
        <taxon>Bacillota</taxon>
        <taxon>Bacilli</taxon>
        <taxon>Bacillales</taxon>
        <taxon>Bacillaceae</taxon>
        <taxon>Pontibacillus</taxon>
    </lineage>
</organism>
<dbReference type="Proteomes" id="UP000030403">
    <property type="component" value="Unassembled WGS sequence"/>
</dbReference>
<dbReference type="GO" id="GO:0071555">
    <property type="term" value="P:cell wall organization"/>
    <property type="evidence" value="ECO:0007669"/>
    <property type="project" value="TreeGrafter"/>
</dbReference>
<dbReference type="EMBL" id="AVPF01000142">
    <property type="protein sequence ID" value="KGX83162.1"/>
    <property type="molecule type" value="Genomic_DNA"/>
</dbReference>
<dbReference type="SUPFAM" id="SSF56601">
    <property type="entry name" value="beta-lactamase/transpeptidase-like"/>
    <property type="match status" value="1"/>
</dbReference>
<dbReference type="InterPro" id="IPR050515">
    <property type="entry name" value="Beta-lactam/transpept"/>
</dbReference>
<dbReference type="PANTHER" id="PTHR30627">
    <property type="entry name" value="PEPTIDOGLYCAN D,D-TRANSPEPTIDASE"/>
    <property type="match status" value="1"/>
</dbReference>
<dbReference type="InterPro" id="IPR036138">
    <property type="entry name" value="PBP_dimer_sf"/>
</dbReference>